<dbReference type="eggNOG" id="arCOG07655">
    <property type="taxonomic scope" value="Archaea"/>
</dbReference>
<evidence type="ECO:0000313" key="2">
    <source>
        <dbReference type="Proteomes" id="UP000000663"/>
    </source>
</evidence>
<protein>
    <recommendedName>
        <fullName evidence="3">AttH domain-containing protein</fullName>
    </recommendedName>
</protein>
<organism evidence="1 2">
    <name type="scientific">Methanocella arvoryzae (strain DSM 22066 / NBRC 105507 / MRE50)</name>
    <dbReference type="NCBI Taxonomy" id="351160"/>
    <lineage>
        <taxon>Archaea</taxon>
        <taxon>Methanobacteriati</taxon>
        <taxon>Methanobacteriota</taxon>
        <taxon>Stenosarchaea group</taxon>
        <taxon>Methanomicrobia</taxon>
        <taxon>Methanocellales</taxon>
        <taxon>Methanocellaceae</taxon>
        <taxon>Methanocella</taxon>
    </lineage>
</organism>
<gene>
    <name evidence="1" type="ORF">RCIX615</name>
</gene>
<sequence length="424" mass="48795">MLKDGVLRRARKICRLPAIDKDHIVRKGKDLIPVHPGTIDSLKQSIRLPEISMDMIIDKSRHLISQSSYYEALFYNKIFSYSIPSISEMYANSKFKTAIYRADEESPCLDEIFYKFENLIPYGKEYWFAIFTSTDGKKPMQLVSCFGRRNSRRSVIDNVEVSGLNPRGNELNTVVGAWCFDGKRKVYANTVESKTITGKESITSAGNGLSMTMSGTVPEYRVTIDSKEITCDFKLMKPKSGYDVEVLNELKMGLNYQVYNLYYDFEGTLNGKKHKGRCYLQKVILSTPMPSWNWCRIVFKDGSFLVFFKPYIGVKELNYTIRNRGWFYSAKHDRIIWFNNIDVYYDKKQVNWRFKCNTESCSFDISVKAYADHCPTFRGAGAFDYHEFMVSVKKFKFVSGDVVVSMKDTGPGAGMVEDGRGIWI</sequence>
<accession>Q0W6H2</accession>
<reference evidence="1 2" key="1">
    <citation type="journal article" date="2006" name="Science">
        <title>Genome of rice cluster I archaea -- the key methane producers in the rice rhizosphere.</title>
        <authorList>
            <person name="Erkel C."/>
            <person name="Kube M."/>
            <person name="Reinhardt R."/>
            <person name="Liesack W."/>
        </authorList>
    </citation>
    <scope>NUCLEOTIDE SEQUENCE [LARGE SCALE GENOMIC DNA]</scope>
    <source>
        <strain evidence="2">DSM 22066 / NBRC 105507 / MRE50</strain>
    </source>
</reference>
<dbReference type="AlphaFoldDB" id="Q0W6H2"/>
<dbReference type="RefSeq" id="WP_012036486.1">
    <property type="nucleotide sequence ID" value="NC_009464.1"/>
</dbReference>
<evidence type="ECO:0008006" key="3">
    <source>
        <dbReference type="Google" id="ProtNLM"/>
    </source>
</evidence>
<name>Q0W6H2_METAR</name>
<dbReference type="EMBL" id="AM114193">
    <property type="protein sequence ID" value="CAJ36021.1"/>
    <property type="molecule type" value="Genomic_DNA"/>
</dbReference>
<dbReference type="GeneID" id="5144064"/>
<keyword evidence="2" id="KW-1185">Reference proteome</keyword>
<evidence type="ECO:0000313" key="1">
    <source>
        <dbReference type="EMBL" id="CAJ36021.1"/>
    </source>
</evidence>
<proteinExistence type="predicted"/>
<dbReference type="Proteomes" id="UP000000663">
    <property type="component" value="Chromosome"/>
</dbReference>
<dbReference type="KEGG" id="rci:RCIX615"/>